<evidence type="ECO:0000256" key="7">
    <source>
        <dbReference type="RuleBase" id="RU079119"/>
    </source>
</evidence>
<comment type="similarity">
    <text evidence="7">Belongs to the DHHC palmitoyltransferase family.</text>
</comment>
<feature type="transmembrane region" description="Helical" evidence="7">
    <location>
        <begin position="118"/>
        <end position="140"/>
    </location>
</feature>
<dbReference type="InterPro" id="IPR001594">
    <property type="entry name" value="Palmitoyltrfase_DHHC"/>
</dbReference>
<dbReference type="AlphaFoldDB" id="X6M814"/>
<keyword evidence="2 7" id="KW-0808">Transferase</keyword>
<evidence type="ECO:0000256" key="8">
    <source>
        <dbReference type="SAM" id="MobiDB-lite"/>
    </source>
</evidence>
<comment type="caution">
    <text evidence="10">The sequence shown here is derived from an EMBL/GenBank/DDBJ whole genome shotgun (WGS) entry which is preliminary data.</text>
</comment>
<dbReference type="EMBL" id="ASPP01023641">
    <property type="protein sequence ID" value="ETO10123.1"/>
    <property type="molecule type" value="Genomic_DNA"/>
</dbReference>
<keyword evidence="3 7" id="KW-0812">Transmembrane</keyword>
<keyword evidence="4 7" id="KW-1133">Transmembrane helix</keyword>
<feature type="region of interest" description="Disordered" evidence="8">
    <location>
        <begin position="361"/>
        <end position="384"/>
    </location>
</feature>
<evidence type="ECO:0000256" key="1">
    <source>
        <dbReference type="ARBA" id="ARBA00004141"/>
    </source>
</evidence>
<dbReference type="OrthoDB" id="9909019at2759"/>
<evidence type="ECO:0000256" key="6">
    <source>
        <dbReference type="ARBA" id="ARBA00023315"/>
    </source>
</evidence>
<dbReference type="GO" id="GO:0019706">
    <property type="term" value="F:protein-cysteine S-palmitoyltransferase activity"/>
    <property type="evidence" value="ECO:0007669"/>
    <property type="project" value="UniProtKB-EC"/>
</dbReference>
<proteinExistence type="inferred from homology"/>
<keyword evidence="11" id="KW-1185">Reference proteome</keyword>
<evidence type="ECO:0000313" key="10">
    <source>
        <dbReference type="EMBL" id="ETO10123.1"/>
    </source>
</evidence>
<dbReference type="PANTHER" id="PTHR12246">
    <property type="entry name" value="PALMITOYLTRANSFERASE ZDHHC16"/>
    <property type="match status" value="1"/>
</dbReference>
<dbReference type="InterPro" id="IPR039859">
    <property type="entry name" value="PFA4/ZDH16/20/ERF2-like"/>
</dbReference>
<dbReference type="Proteomes" id="UP000023152">
    <property type="component" value="Unassembled WGS sequence"/>
</dbReference>
<keyword evidence="5 7" id="KW-0472">Membrane</keyword>
<feature type="compositionally biased region" description="Low complexity" evidence="8">
    <location>
        <begin position="372"/>
        <end position="384"/>
    </location>
</feature>
<evidence type="ECO:0000313" key="11">
    <source>
        <dbReference type="Proteomes" id="UP000023152"/>
    </source>
</evidence>
<evidence type="ECO:0000259" key="9">
    <source>
        <dbReference type="Pfam" id="PF01529"/>
    </source>
</evidence>
<evidence type="ECO:0000256" key="5">
    <source>
        <dbReference type="ARBA" id="ARBA00023136"/>
    </source>
</evidence>
<accession>X6M814</accession>
<protein>
    <recommendedName>
        <fullName evidence="7">Palmitoyltransferase</fullName>
        <ecNumber evidence="7">2.3.1.225</ecNumber>
    </recommendedName>
</protein>
<evidence type="ECO:0000256" key="3">
    <source>
        <dbReference type="ARBA" id="ARBA00022692"/>
    </source>
</evidence>
<comment type="catalytic activity">
    <reaction evidence="7">
        <text>L-cysteinyl-[protein] + hexadecanoyl-CoA = S-hexadecanoyl-L-cysteinyl-[protein] + CoA</text>
        <dbReference type="Rhea" id="RHEA:36683"/>
        <dbReference type="Rhea" id="RHEA-COMP:10131"/>
        <dbReference type="Rhea" id="RHEA-COMP:11032"/>
        <dbReference type="ChEBI" id="CHEBI:29950"/>
        <dbReference type="ChEBI" id="CHEBI:57287"/>
        <dbReference type="ChEBI" id="CHEBI:57379"/>
        <dbReference type="ChEBI" id="CHEBI:74151"/>
        <dbReference type="EC" id="2.3.1.225"/>
    </reaction>
</comment>
<feature type="transmembrane region" description="Helical" evidence="7">
    <location>
        <begin position="231"/>
        <end position="252"/>
    </location>
</feature>
<evidence type="ECO:0000256" key="2">
    <source>
        <dbReference type="ARBA" id="ARBA00022679"/>
    </source>
</evidence>
<dbReference type="EC" id="2.3.1.225" evidence="7"/>
<comment type="subcellular location">
    <subcellularLocation>
        <location evidence="1">Membrane</location>
        <topology evidence="1">Multi-pass membrane protein</topology>
    </subcellularLocation>
</comment>
<evidence type="ECO:0000256" key="4">
    <source>
        <dbReference type="ARBA" id="ARBA00022989"/>
    </source>
</evidence>
<organism evidence="10 11">
    <name type="scientific">Reticulomyxa filosa</name>
    <dbReference type="NCBI Taxonomy" id="46433"/>
    <lineage>
        <taxon>Eukaryota</taxon>
        <taxon>Sar</taxon>
        <taxon>Rhizaria</taxon>
        <taxon>Retaria</taxon>
        <taxon>Foraminifera</taxon>
        <taxon>Monothalamids</taxon>
        <taxon>Reticulomyxidae</taxon>
        <taxon>Reticulomyxa</taxon>
    </lineage>
</organism>
<feature type="transmembrane region" description="Helical" evidence="7">
    <location>
        <begin position="272"/>
        <end position="292"/>
    </location>
</feature>
<dbReference type="Pfam" id="PF01529">
    <property type="entry name" value="DHHC"/>
    <property type="match status" value="1"/>
</dbReference>
<feature type="transmembrane region" description="Helical" evidence="7">
    <location>
        <begin position="83"/>
        <end position="106"/>
    </location>
</feature>
<sequence length="384" mass="43011">MSQPQSLSKIELAPSVAGRSNNSLQDKNNVVIRGASSPRRSVQLMNNYTISTASPAFSNSIAQSLLFPIMKLLLILRNALLKIPALMIGGIMLFIGYCTLGLAVPWRIRQETQDHGAPVFTVVLAIFFALLWILDLLSFIKCVITSSAVKDNPSSFVYRYLTINQNNSSNDREENNSHSSRLRVCEKCQQYKPIRAHHCSICQSCILKMDHHCPWVSNCVGYYNYKYFCLFIWYSALGCHVSSVICFSDLYVELAQGFAQQWNVQEYKGPKSGWLLISSVLTLAFGITLTCFGSFHAYLVSKGCTTIEFGQGGHYGRTAKENFENVFGQKWYSWFLPVLTASGDGYEFSIQNSTFSKKLRRGFENESDSSGEESGYGISDIESS</sequence>
<comment type="domain">
    <text evidence="7">The DHHC domain is required for palmitoyltransferase activity.</text>
</comment>
<keyword evidence="6 7" id="KW-0012">Acyltransferase</keyword>
<reference evidence="10 11" key="1">
    <citation type="journal article" date="2013" name="Curr. Biol.">
        <title>The Genome of the Foraminiferan Reticulomyxa filosa.</title>
        <authorList>
            <person name="Glockner G."/>
            <person name="Hulsmann N."/>
            <person name="Schleicher M."/>
            <person name="Noegel A.A."/>
            <person name="Eichinger L."/>
            <person name="Gallinger C."/>
            <person name="Pawlowski J."/>
            <person name="Sierra R."/>
            <person name="Euteneuer U."/>
            <person name="Pillet L."/>
            <person name="Moustafa A."/>
            <person name="Platzer M."/>
            <person name="Groth M."/>
            <person name="Szafranski K."/>
            <person name="Schliwa M."/>
        </authorList>
    </citation>
    <scope>NUCLEOTIDE SEQUENCE [LARGE SCALE GENOMIC DNA]</scope>
</reference>
<dbReference type="PROSITE" id="PS50216">
    <property type="entry name" value="DHHC"/>
    <property type="match status" value="1"/>
</dbReference>
<name>X6M814_RETFI</name>
<feature type="domain" description="Palmitoyltransferase DHHC" evidence="9">
    <location>
        <begin position="180"/>
        <end position="309"/>
    </location>
</feature>
<gene>
    <name evidence="10" type="ORF">RFI_27254</name>
</gene>
<dbReference type="GO" id="GO:0016020">
    <property type="term" value="C:membrane"/>
    <property type="evidence" value="ECO:0007669"/>
    <property type="project" value="UniProtKB-SubCell"/>
</dbReference>